<dbReference type="PANTHER" id="PTHR11079">
    <property type="entry name" value="CYTOSINE DEAMINASE FAMILY MEMBER"/>
    <property type="match status" value="1"/>
</dbReference>
<comment type="cofactor">
    <cofactor evidence="1">
        <name>Zn(2+)</name>
        <dbReference type="ChEBI" id="CHEBI:29105"/>
    </cofactor>
</comment>
<dbReference type="GO" id="GO:0005634">
    <property type="term" value="C:nucleus"/>
    <property type="evidence" value="ECO:0007669"/>
    <property type="project" value="UniProtKB-SubCell"/>
</dbReference>
<proteinExistence type="inferred from homology"/>
<dbReference type="EMBL" id="SWFT01000130">
    <property type="protein sequence ID" value="KAA8899056.1"/>
    <property type="molecule type" value="Genomic_DNA"/>
</dbReference>
<evidence type="ECO:0000256" key="13">
    <source>
        <dbReference type="ARBA" id="ARBA00060700"/>
    </source>
</evidence>
<dbReference type="OrthoDB" id="408702at2759"/>
<dbReference type="GO" id="GO:0046087">
    <property type="term" value="P:cytidine metabolic process"/>
    <property type="evidence" value="ECO:0007669"/>
    <property type="project" value="TreeGrafter"/>
</dbReference>
<dbReference type="GO" id="GO:0019858">
    <property type="term" value="P:cytosine metabolic process"/>
    <property type="evidence" value="ECO:0007669"/>
    <property type="project" value="TreeGrafter"/>
</dbReference>
<dbReference type="OMA" id="MCTGACL"/>
<keyword evidence="7" id="KW-0479">Metal-binding</keyword>
<evidence type="ECO:0000256" key="4">
    <source>
        <dbReference type="ARBA" id="ARBA00006576"/>
    </source>
</evidence>
<evidence type="ECO:0000256" key="15">
    <source>
        <dbReference type="ARBA" id="ARBA00074321"/>
    </source>
</evidence>
<comment type="pathway">
    <text evidence="13">Pyrimidine metabolism; UMP biosynthesis via salvage pathway; uracil from cytosine: step 1/1.</text>
</comment>
<dbReference type="Gene3D" id="3.40.140.10">
    <property type="entry name" value="Cytidine Deaminase, domain 2"/>
    <property type="match status" value="1"/>
</dbReference>
<evidence type="ECO:0000256" key="10">
    <source>
        <dbReference type="ARBA" id="ARBA00023242"/>
    </source>
</evidence>
<dbReference type="GO" id="GO:0004131">
    <property type="term" value="F:cytosine deaminase activity"/>
    <property type="evidence" value="ECO:0007669"/>
    <property type="project" value="UniProtKB-EC"/>
</dbReference>
<name>A0A642UHH4_DIURU</name>
<dbReference type="InterPro" id="IPR016193">
    <property type="entry name" value="Cytidine_deaminase-like"/>
</dbReference>
<evidence type="ECO:0000256" key="5">
    <source>
        <dbReference type="ARBA" id="ARBA00011738"/>
    </source>
</evidence>
<keyword evidence="6" id="KW-0963">Cytoplasm</keyword>
<dbReference type="InterPro" id="IPR002125">
    <property type="entry name" value="CMP_dCMP_dom"/>
</dbReference>
<dbReference type="FunFam" id="3.40.140.10:FF:000016">
    <property type="entry name" value="Cytosine deaminase"/>
    <property type="match status" value="1"/>
</dbReference>
<keyword evidence="9" id="KW-0862">Zinc</keyword>
<evidence type="ECO:0000313" key="19">
    <source>
        <dbReference type="Proteomes" id="UP000449547"/>
    </source>
</evidence>
<dbReference type="GO" id="GO:0046872">
    <property type="term" value="F:metal ion binding"/>
    <property type="evidence" value="ECO:0007669"/>
    <property type="project" value="UniProtKB-KW"/>
</dbReference>
<evidence type="ECO:0000256" key="7">
    <source>
        <dbReference type="ARBA" id="ARBA00022723"/>
    </source>
</evidence>
<dbReference type="GO" id="GO:0005737">
    <property type="term" value="C:cytoplasm"/>
    <property type="evidence" value="ECO:0007669"/>
    <property type="project" value="UniProtKB-SubCell"/>
</dbReference>
<evidence type="ECO:0000256" key="6">
    <source>
        <dbReference type="ARBA" id="ARBA00022490"/>
    </source>
</evidence>
<evidence type="ECO:0000256" key="14">
    <source>
        <dbReference type="ARBA" id="ARBA00066550"/>
    </source>
</evidence>
<gene>
    <name evidence="18" type="ORF">DIURU_004437</name>
</gene>
<dbReference type="PROSITE" id="PS51747">
    <property type="entry name" value="CYT_DCMP_DEAMINASES_2"/>
    <property type="match status" value="1"/>
</dbReference>
<dbReference type="RefSeq" id="XP_034010733.1">
    <property type="nucleotide sequence ID" value="XM_034157310.1"/>
</dbReference>
<evidence type="ECO:0000259" key="17">
    <source>
        <dbReference type="PROSITE" id="PS51747"/>
    </source>
</evidence>
<comment type="function">
    <text evidence="12">Catalyzes the hydrolytic deamination of cytosine to uracil or 5-methylcytosine to thymine. Is involved in the pyrimidine salvage pathway, which allows the cell to utilize cytosine for pyrimidine nucleotide synthesis.</text>
</comment>
<dbReference type="GeneID" id="54783088"/>
<reference evidence="18 19" key="1">
    <citation type="submission" date="2019-07" db="EMBL/GenBank/DDBJ databases">
        <title>Genome assembly of two rare yeast pathogens: Diutina rugosa and Trichomonascus ciferrii.</title>
        <authorList>
            <person name="Mixao V."/>
            <person name="Saus E."/>
            <person name="Hansen A."/>
            <person name="Lass-Flor C."/>
            <person name="Gabaldon T."/>
        </authorList>
    </citation>
    <scope>NUCLEOTIDE SEQUENCE [LARGE SCALE GENOMIC DNA]</scope>
    <source>
        <strain evidence="18 19">CBS 613</strain>
    </source>
</reference>
<dbReference type="SUPFAM" id="SSF53927">
    <property type="entry name" value="Cytidine deaminase-like"/>
    <property type="match status" value="1"/>
</dbReference>
<evidence type="ECO:0000256" key="11">
    <source>
        <dbReference type="ARBA" id="ARBA00050113"/>
    </source>
</evidence>
<comment type="subunit">
    <text evidence="5">Homodimer.</text>
</comment>
<evidence type="ECO:0000256" key="9">
    <source>
        <dbReference type="ARBA" id="ARBA00022833"/>
    </source>
</evidence>
<evidence type="ECO:0000313" key="18">
    <source>
        <dbReference type="EMBL" id="KAA8899056.1"/>
    </source>
</evidence>
<evidence type="ECO:0000256" key="2">
    <source>
        <dbReference type="ARBA" id="ARBA00004123"/>
    </source>
</evidence>
<feature type="domain" description="CMP/dCMP-type deaminase" evidence="17">
    <location>
        <begin position="3"/>
        <end position="121"/>
    </location>
</feature>
<comment type="similarity">
    <text evidence="4">Belongs to the cytidine and deoxycytidylate deaminase family.</text>
</comment>
<evidence type="ECO:0000256" key="16">
    <source>
        <dbReference type="ARBA" id="ARBA00084039"/>
    </source>
</evidence>
<keyword evidence="19" id="KW-1185">Reference proteome</keyword>
<dbReference type="PANTHER" id="PTHR11079:SF190">
    <property type="entry name" value="CYTOSINE DEAMINASE"/>
    <property type="match status" value="1"/>
</dbReference>
<evidence type="ECO:0000256" key="8">
    <source>
        <dbReference type="ARBA" id="ARBA00022801"/>
    </source>
</evidence>
<comment type="caution">
    <text evidence="18">The sequence shown here is derived from an EMBL/GenBank/DDBJ whole genome shotgun (WGS) entry which is preliminary data.</text>
</comment>
<comment type="subcellular location">
    <subcellularLocation>
        <location evidence="3">Cytoplasm</location>
    </subcellularLocation>
    <subcellularLocation>
        <location evidence="2">Nucleus</location>
    </subcellularLocation>
</comment>
<dbReference type="AlphaFoldDB" id="A0A642UHH4"/>
<organism evidence="18 19">
    <name type="scientific">Diutina rugosa</name>
    <name type="common">Yeast</name>
    <name type="synonym">Candida rugosa</name>
    <dbReference type="NCBI Taxonomy" id="5481"/>
    <lineage>
        <taxon>Eukaryota</taxon>
        <taxon>Fungi</taxon>
        <taxon>Dikarya</taxon>
        <taxon>Ascomycota</taxon>
        <taxon>Saccharomycotina</taxon>
        <taxon>Pichiomycetes</taxon>
        <taxon>Debaryomycetaceae</taxon>
        <taxon>Diutina</taxon>
    </lineage>
</organism>
<evidence type="ECO:0000256" key="12">
    <source>
        <dbReference type="ARBA" id="ARBA00056232"/>
    </source>
</evidence>
<dbReference type="EC" id="3.5.4.1" evidence="14"/>
<dbReference type="GO" id="GO:0008655">
    <property type="term" value="P:pyrimidine-containing compound salvage"/>
    <property type="evidence" value="ECO:0007669"/>
    <property type="project" value="TreeGrafter"/>
</dbReference>
<keyword evidence="8" id="KW-0378">Hydrolase</keyword>
<dbReference type="GO" id="GO:0008835">
    <property type="term" value="F:diaminohydroxyphosphoribosylaminopyrimidine deaminase activity"/>
    <property type="evidence" value="ECO:0007669"/>
    <property type="project" value="TreeGrafter"/>
</dbReference>
<sequence length="151" mass="16623">MAFDDAKGMQIAFEEAQKGYEEGGIPIGAALVAEDGTVLGRGHNMRFQKGSATLHGETSCLENAGRLNGKVYKNCTMYTTLSPCPMCTGACLLYGIKRVVMGENTNFVGAEEWLKHEGVELVNLDHQGCKDLMKKFIDERPEDWNEDIGEE</sequence>
<dbReference type="VEuPathDB" id="FungiDB:DIURU_004437"/>
<evidence type="ECO:0000256" key="3">
    <source>
        <dbReference type="ARBA" id="ARBA00004496"/>
    </source>
</evidence>
<dbReference type="Pfam" id="PF00383">
    <property type="entry name" value="dCMP_cyt_deam_1"/>
    <property type="match status" value="1"/>
</dbReference>
<protein>
    <recommendedName>
        <fullName evidence="15">Cytosine deaminase</fullName>
        <ecNumber evidence="14">3.5.4.1</ecNumber>
    </recommendedName>
    <alternativeName>
        <fullName evidence="16">Cytosine aminohydrolase</fullName>
    </alternativeName>
</protein>
<dbReference type="CDD" id="cd01285">
    <property type="entry name" value="nucleoside_deaminase"/>
    <property type="match status" value="1"/>
</dbReference>
<keyword evidence="10" id="KW-0539">Nucleus</keyword>
<dbReference type="Proteomes" id="UP000449547">
    <property type="component" value="Unassembled WGS sequence"/>
</dbReference>
<comment type="catalytic activity">
    <reaction evidence="11">
        <text>cytosine + H2O + H(+) = uracil + NH4(+)</text>
        <dbReference type="Rhea" id="RHEA:20605"/>
        <dbReference type="ChEBI" id="CHEBI:15377"/>
        <dbReference type="ChEBI" id="CHEBI:15378"/>
        <dbReference type="ChEBI" id="CHEBI:16040"/>
        <dbReference type="ChEBI" id="CHEBI:17568"/>
        <dbReference type="ChEBI" id="CHEBI:28938"/>
        <dbReference type="EC" id="3.5.4.1"/>
    </reaction>
</comment>
<evidence type="ECO:0000256" key="1">
    <source>
        <dbReference type="ARBA" id="ARBA00001947"/>
    </source>
</evidence>
<accession>A0A642UHH4</accession>